<keyword evidence="4" id="KW-0378">Hydrolase</keyword>
<dbReference type="GO" id="GO:0003723">
    <property type="term" value="F:RNA binding"/>
    <property type="evidence" value="ECO:0007669"/>
    <property type="project" value="UniProtKB-KW"/>
</dbReference>
<evidence type="ECO:0000256" key="3">
    <source>
        <dbReference type="ARBA" id="ARBA00022759"/>
    </source>
</evidence>
<evidence type="ECO:0000313" key="10">
    <source>
        <dbReference type="EMBL" id="SHJ08003.1"/>
    </source>
</evidence>
<keyword evidence="6" id="KW-0051">Antiviral defense</keyword>
<evidence type="ECO:0000313" key="11">
    <source>
        <dbReference type="Proteomes" id="UP000324781"/>
    </source>
</evidence>
<sequence length="1225" mass="143353">MKITKRKWGEHHPPLYFYRDEDSGRLLAQNDRKQDYTDTLFNDIAQDTFERSLRNRLLKTPEKGDKRFYSNEIVKLVEKLCQGADVAEIMKSMERNEKLRPKNEKEIKNLKKQLDGTLSEYGKRYTAPEGAMTLNDALFYLVEGNPLKQAMAKAELGKIREALIKEKENRINRVRYSIKNNKIPLRIQEDGGITPNNDRAAWLLGLMKPADPAKGITDCYPLLGELEEVFDFDKLSKTLHEKISRCQGRPRSIAMAVDEALKQYLRELWEKSPSRQQDLKYYFQAVQEYFKDNFPIRTKRMGARLRQELLKDKTSLSRLLEPKHMANAVRRRLINQSTQMHILYGKLYAYCCGEDGRLLVNSETLQRIQVHEAVKKQAMTAVLWSISRLRYFYQFEDGDILSNKNPIKDFRDKFLRDTNKYTHEDVEACKEKLQDFFPLKELQEKIKEDAKGLQETDNKQADTTDFKAIGHIVRDDRKLCNQLLAECVSCIGELRHHIFHYKNVTLIQALKRIADKVKPEDLSVLRAIYLLDRRNLKKAFAKRISSMNLPLYYREDLLSRIFKKEGTAFFLYSAKIQMTPSFQRVYERGKNLRREFECERMKAEASNGQNGQDGDRLKWFRQLAAGDSADTHFNWAVEAYAESAADVENNVEFDTDVDAQRALRNLLLLIYRHHFLPEVQKDETLVTGKIHKVLERNRQLSEGQGPNQGKAHGYSVIEELYHEGMPLSDLMKQLQRRISETERESRELAQEKTDYAQRFILDIFAEAFNDFLEAHYGEEYLEIMSPRKDAEAAKKWVKESKTVDLKTSIDEKEPEGHLLVLYPVLRLLDERELGELQQQMIRYRTSLASWQGESNFSEEIRIAGQIEELTELVKLTEPEPQFAEEVWGKRAKEAFEDFIEGNMKNYEAFYLQSDNNTPVYRRNMSRLLRSGLMGVYQKVLASHKQALKRDYLLWSEKHWNVKDENGADISSAEQAQCLLQRLHRKYAESPSRFTEEDCKLYEKVLRRLEDYNQAVKNLSFSSLYEICVLNLEILSRWVGFVQDWERDMYFLLLAWVRQGKLDGIKEEDVRDIFSEGNIIRNLVDTLKGENMNAFESVYFPENKGSKYLGVRNDVAHLDLMRKNGWRLEAGKTCSVMEDYINRLRFLLSYDQKRMNAVTKTLQQIFDRHKVKIRFTVEKGGMLKIEDVTADKIVHLKGSRLSGIEIPSHGERFIDTLKALMVYPRG</sequence>
<evidence type="ECO:0000256" key="6">
    <source>
        <dbReference type="ARBA" id="ARBA00023118"/>
    </source>
</evidence>
<dbReference type="EMBL" id="FQZP01000023">
    <property type="protein sequence ID" value="SHJ08003.1"/>
    <property type="molecule type" value="Genomic_DNA"/>
</dbReference>
<dbReference type="AlphaFoldDB" id="A0A1M6GDI0"/>
<dbReference type="RefSeq" id="WP_149678719.1">
    <property type="nucleotide sequence ID" value="NZ_FQZP01000023.1"/>
</dbReference>
<keyword evidence="5" id="KW-0694">RNA-binding</keyword>
<reference evidence="12 13" key="2">
    <citation type="journal article" date="2023" name="J. Mol. Biol.">
        <title>Structural Basis for the Ribonuclease Activity of a Thermostable CRISPR-Cas13a from Thermoclostridium caenicola.</title>
        <authorList>
            <person name="Wang F."/>
            <person name="Zhang C."/>
            <person name="Xu H."/>
            <person name="Zeng W."/>
            <person name="Ma L."/>
            <person name="Li Z."/>
        </authorList>
    </citation>
    <scope>STRUCTURE BY ELECTRON MICROSCOPY (2.90 ANGSTROMS)</scope>
</reference>
<evidence type="ECO:0007829" key="13">
    <source>
        <dbReference type="PDB" id="8H4U"/>
    </source>
</evidence>
<keyword evidence="11" id="KW-1185">Reference proteome</keyword>
<evidence type="ECO:0007829" key="12">
    <source>
        <dbReference type="PDB" id="8EWG"/>
    </source>
</evidence>
<dbReference type="GO" id="GO:0004519">
    <property type="term" value="F:endonuclease activity"/>
    <property type="evidence" value="ECO:0007669"/>
    <property type="project" value="UniProtKB-KW"/>
</dbReference>
<evidence type="ECO:0000256" key="1">
    <source>
        <dbReference type="ARBA" id="ARBA00022722"/>
    </source>
</evidence>
<evidence type="ECO:0000256" key="8">
    <source>
        <dbReference type="ARBA" id="ARBA00044792"/>
    </source>
</evidence>
<keyword evidence="2" id="KW-0677">Repeat</keyword>
<reference evidence="10 11" key="1">
    <citation type="submission" date="2016-11" db="EMBL/GenBank/DDBJ databases">
        <authorList>
            <person name="Varghese N."/>
            <person name="Submissions S."/>
        </authorList>
    </citation>
    <scope>NUCLEOTIDE SEQUENCE [LARGE SCALE GENOMIC DNA]</scope>
    <source>
        <strain evidence="10 11">DSM 19027</strain>
    </source>
</reference>
<keyword evidence="1" id="KW-0540">Nuclease</keyword>
<dbReference type="SMR" id="A0A1M6GDI0"/>
<dbReference type="Proteomes" id="UP000324781">
    <property type="component" value="Unassembled WGS sequence"/>
</dbReference>
<keyword evidence="3" id="KW-0255">Endonuclease</keyword>
<proteinExistence type="evidence at protein level"/>
<dbReference type="EMDB" id="EMD-34484"/>
<dbReference type="NCBIfam" id="NF038188">
    <property type="entry name" value="cas13A_C2c2"/>
    <property type="match status" value="1"/>
</dbReference>
<dbReference type="EMDB" id="EMD-28645"/>
<evidence type="ECO:0000256" key="9">
    <source>
        <dbReference type="SAM" id="Coils"/>
    </source>
</evidence>
<evidence type="ECO:0000256" key="7">
    <source>
        <dbReference type="ARBA" id="ARBA00044753"/>
    </source>
</evidence>
<gene>
    <name evidence="10" type="ORF">SAMN05444373_102315</name>
</gene>
<evidence type="ECO:0000256" key="4">
    <source>
        <dbReference type="ARBA" id="ARBA00022801"/>
    </source>
</evidence>
<dbReference type="OrthoDB" id="3010189at2"/>
<comment type="similarity">
    <text evidence="7">Belongs to the CRISPR-associated endoribonuclease Cas13a family.</text>
</comment>
<dbReference type="InterPro" id="IPR053395">
    <property type="entry name" value="Cas13a_endoribonuclease"/>
</dbReference>
<dbReference type="GO" id="GO:0051607">
    <property type="term" value="P:defense response to virus"/>
    <property type="evidence" value="ECO:0007669"/>
    <property type="project" value="UniProtKB-KW"/>
</dbReference>
<feature type="coiled-coil region" evidence="9">
    <location>
        <begin position="731"/>
        <end position="758"/>
    </location>
</feature>
<protein>
    <recommendedName>
        <fullName evidence="8">CRISPR-associated endoribonuclease Cas13a</fullName>
    </recommendedName>
</protein>
<dbReference type="PDB" id="8EWG">
    <property type="method" value="EM"/>
    <property type="resolution" value="2.90 A"/>
    <property type="chains" value="A=1-1225"/>
</dbReference>
<dbReference type="GO" id="GO:0016787">
    <property type="term" value="F:hydrolase activity"/>
    <property type="evidence" value="ECO:0007669"/>
    <property type="project" value="UniProtKB-KW"/>
</dbReference>
<keyword evidence="12 13" id="KW-0002">3D-structure</keyword>
<keyword evidence="9" id="KW-0175">Coiled coil</keyword>
<evidence type="ECO:0000256" key="5">
    <source>
        <dbReference type="ARBA" id="ARBA00022884"/>
    </source>
</evidence>
<name>A0A1M6GDI0_9FIRM</name>
<accession>A0A1M6GDI0</accession>
<dbReference type="PDB" id="8H4U">
    <property type="method" value="EM"/>
    <property type="resolution" value="3.50 A"/>
    <property type="chains" value="A=1-1225"/>
</dbReference>
<organism evidence="10 11">
    <name type="scientific">Thermoclostridium caenicola</name>
    <dbReference type="NCBI Taxonomy" id="659425"/>
    <lineage>
        <taxon>Bacteria</taxon>
        <taxon>Bacillati</taxon>
        <taxon>Bacillota</taxon>
        <taxon>Clostridia</taxon>
        <taxon>Eubacteriales</taxon>
        <taxon>Oscillospiraceae</taxon>
        <taxon>Thermoclostridium</taxon>
    </lineage>
</organism>
<evidence type="ECO:0000256" key="2">
    <source>
        <dbReference type="ARBA" id="ARBA00022737"/>
    </source>
</evidence>